<dbReference type="Proteomes" id="UP000248090">
    <property type="component" value="Unassembled WGS sequence"/>
</dbReference>
<accession>A0ABX5LWE0</accession>
<reference evidence="3 4" key="1">
    <citation type="submission" date="2015-03" db="EMBL/GenBank/DDBJ databases">
        <authorList>
            <person name="Krishnan R."/>
            <person name="Midha S."/>
            <person name="Patil P.B."/>
            <person name="Rameshkumar N."/>
        </authorList>
    </citation>
    <scope>NUCLEOTIDE SEQUENCE [LARGE SCALE GENOMIC DNA]</scope>
    <source>
        <strain evidence="3 4">L1E11</strain>
    </source>
</reference>
<evidence type="ECO:0000313" key="3">
    <source>
        <dbReference type="EMBL" id="PXF29813.1"/>
    </source>
</evidence>
<sequence>MNTVTAKASGDTRWNCPFWAHRSIIEMKELCRREKLMRHLANIGLLILLILGLVVAAHKPGMALVLLVILGIFRLARVRKSAVAGSRESSYQRRKKKRKGGFQDSYDYDQRCHIGTSDD</sequence>
<proteinExistence type="predicted"/>
<keyword evidence="2" id="KW-0812">Transmembrane</keyword>
<gene>
    <name evidence="3" type="ORF">WH50_18465</name>
</gene>
<keyword evidence="2" id="KW-0472">Membrane</keyword>
<keyword evidence="4" id="KW-1185">Reference proteome</keyword>
<feature type="transmembrane region" description="Helical" evidence="2">
    <location>
        <begin position="61"/>
        <end position="77"/>
    </location>
</feature>
<keyword evidence="2" id="KW-1133">Transmembrane helix</keyword>
<feature type="region of interest" description="Disordered" evidence="1">
    <location>
        <begin position="82"/>
        <end position="119"/>
    </location>
</feature>
<evidence type="ECO:0000313" key="4">
    <source>
        <dbReference type="Proteomes" id="UP000248090"/>
    </source>
</evidence>
<evidence type="ECO:0000256" key="2">
    <source>
        <dbReference type="SAM" id="Phobius"/>
    </source>
</evidence>
<feature type="transmembrane region" description="Helical" evidence="2">
    <location>
        <begin position="36"/>
        <end position="55"/>
    </location>
</feature>
<dbReference type="EMBL" id="LAPT01000095">
    <property type="protein sequence ID" value="PXF29813.1"/>
    <property type="molecule type" value="Genomic_DNA"/>
</dbReference>
<comment type="caution">
    <text evidence="3">The sequence shown here is derived from an EMBL/GenBank/DDBJ whole genome shotgun (WGS) entry which is preliminary data.</text>
</comment>
<evidence type="ECO:0000256" key="1">
    <source>
        <dbReference type="SAM" id="MobiDB-lite"/>
    </source>
</evidence>
<protein>
    <submittedName>
        <fullName evidence="3">Uncharacterized protein</fullName>
    </submittedName>
</protein>
<name>A0ABX5LWE0_9GAMM</name>
<organism evidence="3 4">
    <name type="scientific">Pokkaliibacter plantistimulans</name>
    <dbReference type="NCBI Taxonomy" id="1635171"/>
    <lineage>
        <taxon>Bacteria</taxon>
        <taxon>Pseudomonadati</taxon>
        <taxon>Pseudomonadota</taxon>
        <taxon>Gammaproteobacteria</taxon>
        <taxon>Oceanospirillales</taxon>
        <taxon>Balneatrichaceae</taxon>
        <taxon>Pokkaliibacter</taxon>
    </lineage>
</organism>